<protein>
    <submittedName>
        <fullName evidence="7">Histidine kinase</fullName>
    </submittedName>
</protein>
<sequence>MSSQTLAIAVVGTISVGFTITMIASVLMFGSLLYDGIMVAAMAGFFVPHYLQIRAALRERAFRGFPVALLVQAVATYAPMLAFGHYWIAPMVPILMGAVLLRLRFAVALPIVACAMAVHAWVFTVTPGGTVGSGFYYAITVFVTGFVIYAVTRLVVVTRELERARADLAEAAVLKERLRISRDLHDGLGHSLSAIALKGDLARRLVERDPVMASGELDELVRVARDAAQDVRQVARGFREMSLTQEVHRATALLEASGVDCHVNLAEIELPKAAGETLAWGVREGVTNVVRHSRATTCSISTSRRGRAVRLEVVNDGASGTGASGTGASGTGASGTGASAGGAKQDSAMQGSAKQGSAKQTGVPGEGGPAGSGGGNGLAGLRERAAQIGGSLLAERVGDSGFRLVMEVPLAVPAPGAAGTEVPA</sequence>
<feature type="region of interest" description="Disordered" evidence="4">
    <location>
        <begin position="317"/>
        <end position="379"/>
    </location>
</feature>
<proteinExistence type="predicted"/>
<evidence type="ECO:0000256" key="3">
    <source>
        <dbReference type="ARBA" id="ARBA00023012"/>
    </source>
</evidence>
<keyword evidence="5" id="KW-0472">Membrane</keyword>
<feature type="transmembrane region" description="Helical" evidence="5">
    <location>
        <begin position="101"/>
        <end position="123"/>
    </location>
</feature>
<gene>
    <name evidence="7" type="ORF">AB0I59_29795</name>
</gene>
<evidence type="ECO:0000256" key="2">
    <source>
        <dbReference type="ARBA" id="ARBA00022777"/>
    </source>
</evidence>
<dbReference type="GO" id="GO:0016301">
    <property type="term" value="F:kinase activity"/>
    <property type="evidence" value="ECO:0007669"/>
    <property type="project" value="UniProtKB-KW"/>
</dbReference>
<feature type="compositionally biased region" description="Gly residues" evidence="4">
    <location>
        <begin position="364"/>
        <end position="378"/>
    </location>
</feature>
<feature type="compositionally biased region" description="Polar residues" evidence="4">
    <location>
        <begin position="347"/>
        <end position="360"/>
    </location>
</feature>
<dbReference type="SUPFAM" id="SSF55874">
    <property type="entry name" value="ATPase domain of HSP90 chaperone/DNA topoisomerase II/histidine kinase"/>
    <property type="match status" value="1"/>
</dbReference>
<evidence type="ECO:0000313" key="8">
    <source>
        <dbReference type="Proteomes" id="UP001551675"/>
    </source>
</evidence>
<dbReference type="InterPro" id="IPR050482">
    <property type="entry name" value="Sensor_HK_TwoCompSys"/>
</dbReference>
<keyword evidence="2 7" id="KW-0418">Kinase</keyword>
<dbReference type="RefSeq" id="WP_358138199.1">
    <property type="nucleotide sequence ID" value="NZ_JBFALK010000018.1"/>
</dbReference>
<feature type="domain" description="Signal transduction histidine kinase subgroup 3 dimerisation and phosphoacceptor" evidence="6">
    <location>
        <begin position="176"/>
        <end position="242"/>
    </location>
</feature>
<keyword evidence="8" id="KW-1185">Reference proteome</keyword>
<evidence type="ECO:0000259" key="6">
    <source>
        <dbReference type="Pfam" id="PF07730"/>
    </source>
</evidence>
<feature type="transmembrane region" description="Helical" evidence="5">
    <location>
        <begin position="36"/>
        <end position="53"/>
    </location>
</feature>
<evidence type="ECO:0000256" key="1">
    <source>
        <dbReference type="ARBA" id="ARBA00022679"/>
    </source>
</evidence>
<feature type="transmembrane region" description="Helical" evidence="5">
    <location>
        <begin position="135"/>
        <end position="156"/>
    </location>
</feature>
<evidence type="ECO:0000256" key="4">
    <source>
        <dbReference type="SAM" id="MobiDB-lite"/>
    </source>
</evidence>
<keyword evidence="3" id="KW-0902">Two-component regulatory system</keyword>
<dbReference type="Proteomes" id="UP001551675">
    <property type="component" value="Unassembled WGS sequence"/>
</dbReference>
<comment type="caution">
    <text evidence="7">The sequence shown here is derived from an EMBL/GenBank/DDBJ whole genome shotgun (WGS) entry which is preliminary data.</text>
</comment>
<dbReference type="CDD" id="cd16917">
    <property type="entry name" value="HATPase_UhpB-NarQ-NarX-like"/>
    <property type="match status" value="1"/>
</dbReference>
<keyword evidence="5" id="KW-0812">Transmembrane</keyword>
<dbReference type="EMBL" id="JBFALK010000018">
    <property type="protein sequence ID" value="MEV0972818.1"/>
    <property type="molecule type" value="Genomic_DNA"/>
</dbReference>
<feature type="transmembrane region" description="Helical" evidence="5">
    <location>
        <begin position="65"/>
        <end position="89"/>
    </location>
</feature>
<evidence type="ECO:0000256" key="5">
    <source>
        <dbReference type="SAM" id="Phobius"/>
    </source>
</evidence>
<dbReference type="InterPro" id="IPR011712">
    <property type="entry name" value="Sig_transdc_His_kin_sub3_dim/P"/>
</dbReference>
<reference evidence="7 8" key="1">
    <citation type="submission" date="2024-06" db="EMBL/GenBank/DDBJ databases">
        <title>The Natural Products Discovery Center: Release of the First 8490 Sequenced Strains for Exploring Actinobacteria Biosynthetic Diversity.</title>
        <authorList>
            <person name="Kalkreuter E."/>
            <person name="Kautsar S.A."/>
            <person name="Yang D."/>
            <person name="Bader C.D."/>
            <person name="Teijaro C.N."/>
            <person name="Fluegel L."/>
            <person name="Davis C.M."/>
            <person name="Simpson J.R."/>
            <person name="Lauterbach L."/>
            <person name="Steele A.D."/>
            <person name="Gui C."/>
            <person name="Meng S."/>
            <person name="Li G."/>
            <person name="Viehrig K."/>
            <person name="Ye F."/>
            <person name="Su P."/>
            <person name="Kiefer A.F."/>
            <person name="Nichols A."/>
            <person name="Cepeda A.J."/>
            <person name="Yan W."/>
            <person name="Fan B."/>
            <person name="Jiang Y."/>
            <person name="Adhikari A."/>
            <person name="Zheng C.-J."/>
            <person name="Schuster L."/>
            <person name="Cowan T.M."/>
            <person name="Smanski M.J."/>
            <person name="Chevrette M.G."/>
            <person name="De Carvalho L.P.S."/>
            <person name="Shen B."/>
        </authorList>
    </citation>
    <scope>NUCLEOTIDE SEQUENCE [LARGE SCALE GENOMIC DNA]</scope>
    <source>
        <strain evidence="7 8">NPDC050100</strain>
    </source>
</reference>
<keyword evidence="1" id="KW-0808">Transferase</keyword>
<feature type="transmembrane region" description="Helical" evidence="5">
    <location>
        <begin position="6"/>
        <end position="29"/>
    </location>
</feature>
<evidence type="ECO:0000313" key="7">
    <source>
        <dbReference type="EMBL" id="MEV0972818.1"/>
    </source>
</evidence>
<feature type="compositionally biased region" description="Gly residues" evidence="4">
    <location>
        <begin position="319"/>
        <end position="340"/>
    </location>
</feature>
<keyword evidence="5" id="KW-1133">Transmembrane helix</keyword>
<dbReference type="PANTHER" id="PTHR24421">
    <property type="entry name" value="NITRATE/NITRITE SENSOR PROTEIN NARX-RELATED"/>
    <property type="match status" value="1"/>
</dbReference>
<dbReference type="InterPro" id="IPR036890">
    <property type="entry name" value="HATPase_C_sf"/>
</dbReference>
<name>A0ABV3GMH8_MICGL</name>
<accession>A0ABV3GMH8</accession>
<dbReference type="Pfam" id="PF07730">
    <property type="entry name" value="HisKA_3"/>
    <property type="match status" value="1"/>
</dbReference>
<dbReference type="PANTHER" id="PTHR24421:SF63">
    <property type="entry name" value="SENSOR HISTIDINE KINASE DESK"/>
    <property type="match status" value="1"/>
</dbReference>
<dbReference type="Gene3D" id="3.30.565.10">
    <property type="entry name" value="Histidine kinase-like ATPase, C-terminal domain"/>
    <property type="match status" value="1"/>
</dbReference>
<dbReference type="Gene3D" id="1.20.5.1930">
    <property type="match status" value="1"/>
</dbReference>
<organism evidence="7 8">
    <name type="scientific">Microtetraspora glauca</name>
    <dbReference type="NCBI Taxonomy" id="1996"/>
    <lineage>
        <taxon>Bacteria</taxon>
        <taxon>Bacillati</taxon>
        <taxon>Actinomycetota</taxon>
        <taxon>Actinomycetes</taxon>
        <taxon>Streptosporangiales</taxon>
        <taxon>Streptosporangiaceae</taxon>
        <taxon>Microtetraspora</taxon>
    </lineage>
</organism>